<accession>A0ABR3HRX1</accession>
<dbReference type="SMART" id="SM00980">
    <property type="entry name" value="THAP"/>
    <property type="match status" value="1"/>
</dbReference>
<keyword evidence="8" id="KW-1185">Reference proteome</keyword>
<dbReference type="InterPro" id="IPR006612">
    <property type="entry name" value="THAP_Znf"/>
</dbReference>
<dbReference type="PROSITE" id="PS50950">
    <property type="entry name" value="ZF_THAP"/>
    <property type="match status" value="1"/>
</dbReference>
<dbReference type="Gene3D" id="6.20.210.20">
    <property type="entry name" value="THAP domain"/>
    <property type="match status" value="1"/>
</dbReference>
<dbReference type="PANTHER" id="PTHR46927:SF3">
    <property type="entry name" value="THAP-TYPE DOMAIN-CONTAINING PROTEIN"/>
    <property type="match status" value="1"/>
</dbReference>
<name>A0ABR3HRX1_LOXSC</name>
<evidence type="ECO:0000259" key="6">
    <source>
        <dbReference type="PROSITE" id="PS50950"/>
    </source>
</evidence>
<dbReference type="SUPFAM" id="SSF57716">
    <property type="entry name" value="Glucocorticoid receptor-like (DNA-binding domain)"/>
    <property type="match status" value="1"/>
</dbReference>
<protein>
    <recommendedName>
        <fullName evidence="6">THAP-type domain-containing protein</fullName>
    </recommendedName>
</protein>
<dbReference type="EMBL" id="JBEUOH010000014">
    <property type="protein sequence ID" value="KAL0879308.1"/>
    <property type="molecule type" value="Genomic_DNA"/>
</dbReference>
<evidence type="ECO:0000313" key="7">
    <source>
        <dbReference type="EMBL" id="KAL0879308.1"/>
    </source>
</evidence>
<dbReference type="InterPro" id="IPR052224">
    <property type="entry name" value="THAP_domain_protein"/>
</dbReference>
<dbReference type="Proteomes" id="UP001549920">
    <property type="component" value="Unassembled WGS sequence"/>
</dbReference>
<reference evidence="7 8" key="1">
    <citation type="submission" date="2024-06" db="EMBL/GenBank/DDBJ databases">
        <title>A chromosome-level genome assembly of beet webworm, Loxostege sticticalis.</title>
        <authorList>
            <person name="Zhang Y."/>
        </authorList>
    </citation>
    <scope>NUCLEOTIDE SEQUENCE [LARGE SCALE GENOMIC DNA]</scope>
    <source>
        <strain evidence="7">AQ026</strain>
        <tissue evidence="7">Whole body</tissue>
    </source>
</reference>
<keyword evidence="1" id="KW-0479">Metal-binding</keyword>
<feature type="domain" description="THAP-type" evidence="6">
    <location>
        <begin position="1"/>
        <end position="87"/>
    </location>
</feature>
<dbReference type="InterPro" id="IPR038441">
    <property type="entry name" value="THAP_Znf_sf"/>
</dbReference>
<evidence type="ECO:0000256" key="5">
    <source>
        <dbReference type="PROSITE-ProRule" id="PRU00309"/>
    </source>
</evidence>
<evidence type="ECO:0000256" key="4">
    <source>
        <dbReference type="ARBA" id="ARBA00023125"/>
    </source>
</evidence>
<keyword evidence="2 5" id="KW-0863">Zinc-finger</keyword>
<evidence type="ECO:0000313" key="8">
    <source>
        <dbReference type="Proteomes" id="UP001549920"/>
    </source>
</evidence>
<evidence type="ECO:0000256" key="3">
    <source>
        <dbReference type="ARBA" id="ARBA00022833"/>
    </source>
</evidence>
<evidence type="ECO:0000256" key="2">
    <source>
        <dbReference type="ARBA" id="ARBA00022771"/>
    </source>
</evidence>
<keyword evidence="4 5" id="KW-0238">DNA-binding</keyword>
<gene>
    <name evidence="7" type="ORF">ABMA27_003087</name>
</gene>
<keyword evidence="3" id="KW-0862">Zinc</keyword>
<dbReference type="Pfam" id="PF05485">
    <property type="entry name" value="THAP"/>
    <property type="match status" value="1"/>
</dbReference>
<organism evidence="7 8">
    <name type="scientific">Loxostege sticticalis</name>
    <name type="common">Beet webworm moth</name>
    <dbReference type="NCBI Taxonomy" id="481309"/>
    <lineage>
        <taxon>Eukaryota</taxon>
        <taxon>Metazoa</taxon>
        <taxon>Ecdysozoa</taxon>
        <taxon>Arthropoda</taxon>
        <taxon>Hexapoda</taxon>
        <taxon>Insecta</taxon>
        <taxon>Pterygota</taxon>
        <taxon>Neoptera</taxon>
        <taxon>Endopterygota</taxon>
        <taxon>Lepidoptera</taxon>
        <taxon>Glossata</taxon>
        <taxon>Ditrysia</taxon>
        <taxon>Pyraloidea</taxon>
        <taxon>Crambidae</taxon>
        <taxon>Pyraustinae</taxon>
        <taxon>Loxostege</taxon>
    </lineage>
</organism>
<sequence>MPSCVFRSCTNYTATVRDKKNVSFHSLPKDGLMKEKWLKVIRTQRREDDWMPSTYSTVCSEHFLTSDVYLTKKNIRRLKRTAVPVIKKMWEEEITRQGQESKEKRNFSGYW</sequence>
<proteinExistence type="predicted"/>
<dbReference type="PANTHER" id="PTHR46927">
    <property type="entry name" value="AGAP005574-PA"/>
    <property type="match status" value="1"/>
</dbReference>
<evidence type="ECO:0000256" key="1">
    <source>
        <dbReference type="ARBA" id="ARBA00022723"/>
    </source>
</evidence>
<comment type="caution">
    <text evidence="7">The sequence shown here is derived from an EMBL/GenBank/DDBJ whole genome shotgun (WGS) entry which is preliminary data.</text>
</comment>